<protein>
    <submittedName>
        <fullName evidence="1">Lipo-like protein</fullName>
    </submittedName>
</protein>
<proteinExistence type="predicted"/>
<dbReference type="SUPFAM" id="SSF54001">
    <property type="entry name" value="Cysteine proteinases"/>
    <property type="match status" value="1"/>
</dbReference>
<dbReference type="InterPro" id="IPR038765">
    <property type="entry name" value="Papain-like_cys_pep_sf"/>
</dbReference>
<gene>
    <name evidence="1" type="ORF">ACFPFW_15860</name>
</gene>
<comment type="caution">
    <text evidence="1">The sequence shown here is derived from an EMBL/GenBank/DDBJ whole genome shotgun (WGS) entry which is preliminary data.</text>
</comment>
<evidence type="ECO:0000313" key="2">
    <source>
        <dbReference type="Proteomes" id="UP001595796"/>
    </source>
</evidence>
<dbReference type="EMBL" id="JBHSJF010000008">
    <property type="protein sequence ID" value="MFC5069493.1"/>
    <property type="molecule type" value="Genomic_DNA"/>
</dbReference>
<organism evidence="1 2">
    <name type="scientific">Flaviflagellibacter deserti</name>
    <dbReference type="NCBI Taxonomy" id="2267266"/>
    <lineage>
        <taxon>Bacteria</taxon>
        <taxon>Pseudomonadati</taxon>
        <taxon>Pseudomonadota</taxon>
        <taxon>Alphaproteobacteria</taxon>
        <taxon>Hyphomicrobiales</taxon>
        <taxon>Flaviflagellibacter</taxon>
    </lineage>
</organism>
<dbReference type="Gene3D" id="3.90.1720.10">
    <property type="entry name" value="endopeptidase domain like (from Nostoc punctiforme)"/>
    <property type="match status" value="1"/>
</dbReference>
<dbReference type="RefSeq" id="WP_114958315.1">
    <property type="nucleotide sequence ID" value="NZ_JBHSJF010000008.1"/>
</dbReference>
<keyword evidence="2" id="KW-1185">Reference proteome</keyword>
<name>A0ABV9Z6J0_9HYPH</name>
<dbReference type="Proteomes" id="UP001595796">
    <property type="component" value="Unassembled WGS sequence"/>
</dbReference>
<evidence type="ECO:0000313" key="1">
    <source>
        <dbReference type="EMBL" id="MFC5069493.1"/>
    </source>
</evidence>
<reference evidence="2" key="1">
    <citation type="journal article" date="2019" name="Int. J. Syst. Evol. Microbiol.">
        <title>The Global Catalogue of Microorganisms (GCM) 10K type strain sequencing project: providing services to taxonomists for standard genome sequencing and annotation.</title>
        <authorList>
            <consortium name="The Broad Institute Genomics Platform"/>
            <consortium name="The Broad Institute Genome Sequencing Center for Infectious Disease"/>
            <person name="Wu L."/>
            <person name="Ma J."/>
        </authorList>
    </citation>
    <scope>NUCLEOTIDE SEQUENCE [LARGE SCALE GENOMIC DNA]</scope>
    <source>
        <strain evidence="2">CGMCC 1.16444</strain>
    </source>
</reference>
<accession>A0ABV9Z6J0</accession>
<sequence>MGLFDPLRRAIGRRIVTYLTQQSKGFEPASTSDPEKMRRALRPGDVLLVEGSTRIAGIIKYLTQSTWSHSALYVGNALGKPHMLIEVDVEDGCIAVPLEKYEAVQTRICRPVGLDEAGVDALIQFMVGKIGLGYDTKNVLDLARFLLPRPPVPVRFRRRLLALGSGDPTRAICSTLLAQAFQSVNYPVLPKITRASANTRRKRRQRREILHIRHYSLYAPRDFDLSPYFQIVKPTIEFGFDYKALVWRRAPKEDELA</sequence>